<feature type="domain" description="Carboxypeptidase activation peptide" evidence="4">
    <location>
        <begin position="25"/>
        <end position="70"/>
    </location>
</feature>
<proteinExistence type="predicted"/>
<keyword evidence="6" id="KW-1185">Reference proteome</keyword>
<keyword evidence="2" id="KW-0862">Zinc</keyword>
<name>A0AAW0MVD0_9GOBI</name>
<evidence type="ECO:0000256" key="1">
    <source>
        <dbReference type="ARBA" id="ARBA00022723"/>
    </source>
</evidence>
<dbReference type="InterPro" id="IPR036990">
    <property type="entry name" value="M14A-like_propep"/>
</dbReference>
<accession>A0AAW0MVD0</accession>
<keyword evidence="1" id="KW-0479">Metal-binding</keyword>
<keyword evidence="3" id="KW-0732">Signal</keyword>
<feature type="chain" id="PRO_5043833259" description="Carboxypeptidase activation peptide domain-containing protein" evidence="3">
    <location>
        <begin position="16"/>
        <end position="119"/>
    </location>
</feature>
<dbReference type="AlphaFoldDB" id="A0AAW0MVD0"/>
<dbReference type="Pfam" id="PF02244">
    <property type="entry name" value="Propep_M14"/>
    <property type="match status" value="1"/>
</dbReference>
<evidence type="ECO:0000259" key="4">
    <source>
        <dbReference type="Pfam" id="PF02244"/>
    </source>
</evidence>
<evidence type="ECO:0000313" key="5">
    <source>
        <dbReference type="EMBL" id="KAK7881804.1"/>
    </source>
</evidence>
<dbReference type="InterPro" id="IPR003146">
    <property type="entry name" value="M14A_act_pep"/>
</dbReference>
<evidence type="ECO:0000313" key="6">
    <source>
        <dbReference type="Proteomes" id="UP001460270"/>
    </source>
</evidence>
<dbReference type="Gene3D" id="3.30.70.340">
    <property type="entry name" value="Metallocarboxypeptidase-like"/>
    <property type="match status" value="1"/>
</dbReference>
<organism evidence="5 6">
    <name type="scientific">Mugilogobius chulae</name>
    <name type="common">yellowstripe goby</name>
    <dbReference type="NCBI Taxonomy" id="88201"/>
    <lineage>
        <taxon>Eukaryota</taxon>
        <taxon>Metazoa</taxon>
        <taxon>Chordata</taxon>
        <taxon>Craniata</taxon>
        <taxon>Vertebrata</taxon>
        <taxon>Euteleostomi</taxon>
        <taxon>Actinopterygii</taxon>
        <taxon>Neopterygii</taxon>
        <taxon>Teleostei</taxon>
        <taxon>Neoteleostei</taxon>
        <taxon>Acanthomorphata</taxon>
        <taxon>Gobiaria</taxon>
        <taxon>Gobiiformes</taxon>
        <taxon>Gobioidei</taxon>
        <taxon>Gobiidae</taxon>
        <taxon>Gobionellinae</taxon>
        <taxon>Mugilogobius</taxon>
    </lineage>
</organism>
<feature type="signal peptide" evidence="3">
    <location>
        <begin position="1"/>
        <end position="15"/>
    </location>
</feature>
<gene>
    <name evidence="5" type="ORF">WMY93_030213</name>
</gene>
<dbReference type="SUPFAM" id="SSF54897">
    <property type="entry name" value="Protease propeptides/inhibitors"/>
    <property type="match status" value="1"/>
</dbReference>
<protein>
    <recommendedName>
        <fullName evidence="4">Carboxypeptidase activation peptide domain-containing protein</fullName>
    </recommendedName>
</protein>
<dbReference type="Proteomes" id="UP001460270">
    <property type="component" value="Unassembled WGS sequence"/>
</dbReference>
<dbReference type="GO" id="GO:0046872">
    <property type="term" value="F:metal ion binding"/>
    <property type="evidence" value="ECO:0007669"/>
    <property type="project" value="UniProtKB-KW"/>
</dbReference>
<dbReference type="EMBL" id="JBBPFD010000022">
    <property type="protein sequence ID" value="KAK7881804.1"/>
    <property type="molecule type" value="Genomic_DNA"/>
</dbReference>
<sequence length="119" mass="13819">MKFLLLLGLVAVALANTRFDGEKVFRLKPVIDEHVTLIKELADSMELDFWRPESPQLVTIDIDVDIRVPLNTWTWSTPNWIRATWSTKFSLKIWKKLCNMSVVLPQSPQLHQIQHLGHC</sequence>
<evidence type="ECO:0000256" key="2">
    <source>
        <dbReference type="ARBA" id="ARBA00022833"/>
    </source>
</evidence>
<reference evidence="6" key="1">
    <citation type="submission" date="2024-04" db="EMBL/GenBank/DDBJ databases">
        <title>Salinicola lusitanus LLJ914,a marine bacterium isolated from the Okinawa Trough.</title>
        <authorList>
            <person name="Li J."/>
        </authorList>
    </citation>
    <scope>NUCLEOTIDE SEQUENCE [LARGE SCALE GENOMIC DNA]</scope>
</reference>
<comment type="caution">
    <text evidence="5">The sequence shown here is derived from an EMBL/GenBank/DDBJ whole genome shotgun (WGS) entry which is preliminary data.</text>
</comment>
<evidence type="ECO:0000256" key="3">
    <source>
        <dbReference type="SAM" id="SignalP"/>
    </source>
</evidence>